<accession>A0A0V0RAN0</accession>
<dbReference type="EMBL" id="JYDL01001928">
    <property type="protein sequence ID" value="KRX11556.1"/>
    <property type="molecule type" value="Genomic_DNA"/>
</dbReference>
<proteinExistence type="predicted"/>
<dbReference type="AlphaFoldDB" id="A0A0V0RAN0"/>
<evidence type="ECO:0000313" key="2">
    <source>
        <dbReference type="Proteomes" id="UP000054630"/>
    </source>
</evidence>
<evidence type="ECO:0000313" key="1">
    <source>
        <dbReference type="EMBL" id="KRX11556.1"/>
    </source>
</evidence>
<sequence>MSLSTEWVPGAEKKGNSQICRESQPLVTAEWWWLTATTSAY</sequence>
<dbReference type="Proteomes" id="UP000054630">
    <property type="component" value="Unassembled WGS sequence"/>
</dbReference>
<keyword evidence="2" id="KW-1185">Reference proteome</keyword>
<protein>
    <submittedName>
        <fullName evidence="1">Uncharacterized protein</fullName>
    </submittedName>
</protein>
<feature type="non-terminal residue" evidence="1">
    <location>
        <position position="41"/>
    </location>
</feature>
<reference evidence="1 2" key="1">
    <citation type="submission" date="2015-01" db="EMBL/GenBank/DDBJ databases">
        <title>Evolution of Trichinella species and genotypes.</title>
        <authorList>
            <person name="Korhonen P.K."/>
            <person name="Edoardo P."/>
            <person name="Giuseppe L.R."/>
            <person name="Gasser R.B."/>
        </authorList>
    </citation>
    <scope>NUCLEOTIDE SEQUENCE [LARGE SCALE GENOMIC DNA]</scope>
    <source>
        <strain evidence="1">ISS37</strain>
    </source>
</reference>
<organism evidence="1 2">
    <name type="scientific">Trichinella nelsoni</name>
    <dbReference type="NCBI Taxonomy" id="6336"/>
    <lineage>
        <taxon>Eukaryota</taxon>
        <taxon>Metazoa</taxon>
        <taxon>Ecdysozoa</taxon>
        <taxon>Nematoda</taxon>
        <taxon>Enoplea</taxon>
        <taxon>Dorylaimia</taxon>
        <taxon>Trichinellida</taxon>
        <taxon>Trichinellidae</taxon>
        <taxon>Trichinella</taxon>
    </lineage>
</organism>
<gene>
    <name evidence="1" type="ORF">T07_878</name>
</gene>
<comment type="caution">
    <text evidence="1">The sequence shown here is derived from an EMBL/GenBank/DDBJ whole genome shotgun (WGS) entry which is preliminary data.</text>
</comment>
<name>A0A0V0RAN0_9BILA</name>